<accession>A0A855GY70</accession>
<dbReference type="InterPro" id="IPR006626">
    <property type="entry name" value="PbH1"/>
</dbReference>
<dbReference type="Gene3D" id="2.160.20.10">
    <property type="entry name" value="Single-stranded right-handed beta-helix, Pectin lyase-like"/>
    <property type="match status" value="1"/>
</dbReference>
<dbReference type="InterPro" id="IPR024535">
    <property type="entry name" value="RHGA/B-epi-like_pectate_lyase"/>
</dbReference>
<dbReference type="InterPro" id="IPR011050">
    <property type="entry name" value="Pectin_lyase_fold/virulence"/>
</dbReference>
<dbReference type="InterPro" id="IPR012334">
    <property type="entry name" value="Pectin_lyas_fold"/>
</dbReference>
<evidence type="ECO:0000313" key="3">
    <source>
        <dbReference type="Proteomes" id="UP000233482"/>
    </source>
</evidence>
<dbReference type="Proteomes" id="UP000233482">
    <property type="component" value="Unassembled WGS sequence"/>
</dbReference>
<evidence type="ECO:0000313" key="2">
    <source>
        <dbReference type="EMBL" id="PKE26882.1"/>
    </source>
</evidence>
<dbReference type="Pfam" id="PF12708">
    <property type="entry name" value="Pect-lyase_RHGA_epim"/>
    <property type="match status" value="1"/>
</dbReference>
<dbReference type="GO" id="GO:0016829">
    <property type="term" value="F:lyase activity"/>
    <property type="evidence" value="ECO:0007669"/>
    <property type="project" value="UniProtKB-KW"/>
</dbReference>
<organism evidence="2 3">
    <name type="scientific">Macrococcoides caseolyticum</name>
    <dbReference type="NCBI Taxonomy" id="69966"/>
    <lineage>
        <taxon>Bacteria</taxon>
        <taxon>Bacillati</taxon>
        <taxon>Bacillota</taxon>
        <taxon>Bacilli</taxon>
        <taxon>Bacillales</taxon>
        <taxon>Staphylococcaceae</taxon>
        <taxon>Macrococcoides</taxon>
    </lineage>
</organism>
<sequence>MQVELLKKVNVLNYGAKGKNIIFDTIGFQRALNIAKQQPVKIYVPEGKYYISKELVIYKHTHLQLHKDAEIIRMSPFALLKNGNKGDQYKGYEGNGFITIEGGTFNQNGHVLNFNNTIMSLGHAREITIKDVTFKNVVQGHAIDACGLDGFKVTGCKFLGFRDDSGERAFSEAIQIDLQLKDSFPKFGAYDATPTKNVIIENCYFGNSGDPLMKPWNRAIGSHASHHDVFYENITVRNNTFEGMGDYALTFLKSKVLHIHDNEFIDCAGGIRYRSTKSGKYTTDLSGNVHKGAAGELTVIRRNTFKGIQAKHAILFQSYEGTKNKDIYIVDNDFENDACSVKIGHASHVVCAQNKNLKDIKKEEVDDFFDVIEAATENVGEK</sequence>
<dbReference type="AlphaFoldDB" id="A0A855GY70"/>
<comment type="caution">
    <text evidence="2">The sequence shown here is derived from an EMBL/GenBank/DDBJ whole genome shotgun (WGS) entry which is preliminary data.</text>
</comment>
<reference evidence="2 3" key="1">
    <citation type="submission" date="2017-12" db="EMBL/GenBank/DDBJ databases">
        <title>Genomics of Macrococcus caseolyticus.</title>
        <authorList>
            <person name="MacFadyen A.C."/>
            <person name="Paterson G.K."/>
        </authorList>
    </citation>
    <scope>NUCLEOTIDE SEQUENCE [LARGE SCALE GENOMIC DNA]</scope>
    <source>
        <strain evidence="2 3">5788_EF188</strain>
    </source>
</reference>
<name>A0A855GY70_9STAP</name>
<dbReference type="SUPFAM" id="SSF51126">
    <property type="entry name" value="Pectin lyase-like"/>
    <property type="match status" value="1"/>
</dbReference>
<gene>
    <name evidence="2" type="ORF">CW686_02890</name>
</gene>
<proteinExistence type="predicted"/>
<evidence type="ECO:0000259" key="1">
    <source>
        <dbReference type="Pfam" id="PF12708"/>
    </source>
</evidence>
<keyword evidence="2" id="KW-0456">Lyase</keyword>
<feature type="domain" description="Rhamnogalacturonase A/B/Epimerase-like pectate lyase" evidence="1">
    <location>
        <begin position="9"/>
        <end position="137"/>
    </location>
</feature>
<dbReference type="EMBL" id="PIXC01000004">
    <property type="protein sequence ID" value="PKE26882.1"/>
    <property type="molecule type" value="Genomic_DNA"/>
</dbReference>
<dbReference type="SMART" id="SM00710">
    <property type="entry name" value="PbH1"/>
    <property type="match status" value="6"/>
</dbReference>
<protein>
    <submittedName>
        <fullName evidence="2">Pectate lyase</fullName>
    </submittedName>
</protein>